<accession>K1QG18</accession>
<dbReference type="EMBL" id="JH818588">
    <property type="protein sequence ID" value="EKC20491.1"/>
    <property type="molecule type" value="Genomic_DNA"/>
</dbReference>
<dbReference type="SUPFAM" id="SSF81321">
    <property type="entry name" value="Family A G protein-coupled receptor-like"/>
    <property type="match status" value="1"/>
</dbReference>
<dbReference type="CDD" id="cd00637">
    <property type="entry name" value="7tm_classA_rhodopsin-like"/>
    <property type="match status" value="1"/>
</dbReference>
<proteinExistence type="predicted"/>
<name>K1QG18_MAGGI</name>
<gene>
    <name evidence="11" type="ORF">CGI_10005897</name>
</gene>
<evidence type="ECO:0000259" key="10">
    <source>
        <dbReference type="PROSITE" id="PS50262"/>
    </source>
</evidence>
<dbReference type="PRINTS" id="PR00237">
    <property type="entry name" value="GPCRRHODOPSN"/>
</dbReference>
<dbReference type="Pfam" id="PF00001">
    <property type="entry name" value="7tm_1"/>
    <property type="match status" value="1"/>
</dbReference>
<dbReference type="InParanoid" id="K1QG18"/>
<feature type="compositionally biased region" description="Polar residues" evidence="8">
    <location>
        <begin position="353"/>
        <end position="369"/>
    </location>
</feature>
<comment type="subcellular location">
    <subcellularLocation>
        <location evidence="1">Membrane</location>
        <topology evidence="1">Multi-pass membrane protein</topology>
    </subcellularLocation>
</comment>
<evidence type="ECO:0000256" key="6">
    <source>
        <dbReference type="ARBA" id="ARBA00023170"/>
    </source>
</evidence>
<keyword evidence="2 9" id="KW-0812">Transmembrane</keyword>
<dbReference type="PROSITE" id="PS50262">
    <property type="entry name" value="G_PROTEIN_RECEP_F1_2"/>
    <property type="match status" value="1"/>
</dbReference>
<evidence type="ECO:0000256" key="4">
    <source>
        <dbReference type="ARBA" id="ARBA00023040"/>
    </source>
</evidence>
<feature type="region of interest" description="Disordered" evidence="8">
    <location>
        <begin position="340"/>
        <end position="369"/>
    </location>
</feature>
<feature type="domain" description="G-protein coupled receptors family 1 profile" evidence="10">
    <location>
        <begin position="44"/>
        <end position="298"/>
    </location>
</feature>
<keyword evidence="6 11" id="KW-0675">Receptor</keyword>
<feature type="transmembrane region" description="Helical" evidence="9">
    <location>
        <begin position="274"/>
        <end position="300"/>
    </location>
</feature>
<dbReference type="InterPro" id="IPR000276">
    <property type="entry name" value="GPCR_Rhodpsn"/>
</dbReference>
<feature type="transmembrane region" description="Helical" evidence="9">
    <location>
        <begin position="104"/>
        <end position="123"/>
    </location>
</feature>
<feature type="compositionally biased region" description="Basic and acidic residues" evidence="8">
    <location>
        <begin position="340"/>
        <end position="350"/>
    </location>
</feature>
<dbReference type="PANTHER" id="PTHR24243:SF208">
    <property type="entry name" value="PYROKININ-1 RECEPTOR"/>
    <property type="match status" value="1"/>
</dbReference>
<evidence type="ECO:0000256" key="2">
    <source>
        <dbReference type="ARBA" id="ARBA00022692"/>
    </source>
</evidence>
<evidence type="ECO:0000256" key="9">
    <source>
        <dbReference type="SAM" id="Phobius"/>
    </source>
</evidence>
<keyword evidence="4" id="KW-0297">G-protein coupled receptor</keyword>
<evidence type="ECO:0000313" key="11">
    <source>
        <dbReference type="EMBL" id="EKC20491.1"/>
    </source>
</evidence>
<evidence type="ECO:0000256" key="1">
    <source>
        <dbReference type="ARBA" id="ARBA00004141"/>
    </source>
</evidence>
<feature type="transmembrane region" description="Helical" evidence="9">
    <location>
        <begin position="31"/>
        <end position="54"/>
    </location>
</feature>
<reference evidence="11" key="1">
    <citation type="journal article" date="2012" name="Nature">
        <title>The oyster genome reveals stress adaptation and complexity of shell formation.</title>
        <authorList>
            <person name="Zhang G."/>
            <person name="Fang X."/>
            <person name="Guo X."/>
            <person name="Li L."/>
            <person name="Luo R."/>
            <person name="Xu F."/>
            <person name="Yang P."/>
            <person name="Zhang L."/>
            <person name="Wang X."/>
            <person name="Qi H."/>
            <person name="Xiong Z."/>
            <person name="Que H."/>
            <person name="Xie Y."/>
            <person name="Holland P.W."/>
            <person name="Paps J."/>
            <person name="Zhu Y."/>
            <person name="Wu F."/>
            <person name="Chen Y."/>
            <person name="Wang J."/>
            <person name="Peng C."/>
            <person name="Meng J."/>
            <person name="Yang L."/>
            <person name="Liu J."/>
            <person name="Wen B."/>
            <person name="Zhang N."/>
            <person name="Huang Z."/>
            <person name="Zhu Q."/>
            <person name="Feng Y."/>
            <person name="Mount A."/>
            <person name="Hedgecock D."/>
            <person name="Xu Z."/>
            <person name="Liu Y."/>
            <person name="Domazet-Loso T."/>
            <person name="Du Y."/>
            <person name="Sun X."/>
            <person name="Zhang S."/>
            <person name="Liu B."/>
            <person name="Cheng P."/>
            <person name="Jiang X."/>
            <person name="Li J."/>
            <person name="Fan D."/>
            <person name="Wang W."/>
            <person name="Fu W."/>
            <person name="Wang T."/>
            <person name="Wang B."/>
            <person name="Zhang J."/>
            <person name="Peng Z."/>
            <person name="Li Y."/>
            <person name="Li N."/>
            <person name="Wang J."/>
            <person name="Chen M."/>
            <person name="He Y."/>
            <person name="Tan F."/>
            <person name="Song X."/>
            <person name="Zheng Q."/>
            <person name="Huang R."/>
            <person name="Yang H."/>
            <person name="Du X."/>
            <person name="Chen L."/>
            <person name="Yang M."/>
            <person name="Gaffney P.M."/>
            <person name="Wang S."/>
            <person name="Luo L."/>
            <person name="She Z."/>
            <person name="Ming Y."/>
            <person name="Huang W."/>
            <person name="Zhang S."/>
            <person name="Huang B."/>
            <person name="Zhang Y."/>
            <person name="Qu T."/>
            <person name="Ni P."/>
            <person name="Miao G."/>
            <person name="Wang J."/>
            <person name="Wang Q."/>
            <person name="Steinberg C.E."/>
            <person name="Wang H."/>
            <person name="Li N."/>
            <person name="Qian L."/>
            <person name="Zhang G."/>
            <person name="Li Y."/>
            <person name="Yang H."/>
            <person name="Liu X."/>
            <person name="Wang J."/>
            <person name="Yin Y."/>
            <person name="Wang J."/>
        </authorList>
    </citation>
    <scope>NUCLEOTIDE SEQUENCE [LARGE SCALE GENOMIC DNA]</scope>
    <source>
        <strain evidence="11">05x7-T-G4-1.051#20</strain>
    </source>
</reference>
<dbReference type="Gene3D" id="1.20.1070.10">
    <property type="entry name" value="Rhodopsin 7-helix transmembrane proteins"/>
    <property type="match status" value="1"/>
</dbReference>
<feature type="transmembrane region" description="Helical" evidence="9">
    <location>
        <begin position="61"/>
        <end position="84"/>
    </location>
</feature>
<dbReference type="OrthoDB" id="6082926at2759"/>
<keyword evidence="7" id="KW-0807">Transducer</keyword>
<feature type="transmembrane region" description="Helical" evidence="9">
    <location>
        <begin position="237"/>
        <end position="254"/>
    </location>
</feature>
<dbReference type="GO" id="GO:0004930">
    <property type="term" value="F:G protein-coupled receptor activity"/>
    <property type="evidence" value="ECO:0007669"/>
    <property type="project" value="UniProtKB-KW"/>
</dbReference>
<dbReference type="AlphaFoldDB" id="K1QG18"/>
<dbReference type="GO" id="GO:0016020">
    <property type="term" value="C:membrane"/>
    <property type="evidence" value="ECO:0007669"/>
    <property type="project" value="UniProtKB-SubCell"/>
</dbReference>
<dbReference type="InterPro" id="IPR017452">
    <property type="entry name" value="GPCR_Rhodpsn_7TM"/>
</dbReference>
<feature type="transmembrane region" description="Helical" evidence="9">
    <location>
        <begin position="144"/>
        <end position="162"/>
    </location>
</feature>
<keyword evidence="5 9" id="KW-0472">Membrane</keyword>
<evidence type="ECO:0000256" key="3">
    <source>
        <dbReference type="ARBA" id="ARBA00022989"/>
    </source>
</evidence>
<dbReference type="PANTHER" id="PTHR24243">
    <property type="entry name" value="G-PROTEIN COUPLED RECEPTOR"/>
    <property type="match status" value="1"/>
</dbReference>
<evidence type="ECO:0000256" key="8">
    <source>
        <dbReference type="SAM" id="MobiDB-lite"/>
    </source>
</evidence>
<protein>
    <submittedName>
        <fullName evidence="11">C3a anaphylatoxin chemotactic receptor</fullName>
    </submittedName>
</protein>
<dbReference type="HOGENOM" id="CLU_035647_4_0_1"/>
<sequence length="369" mass="41677">MSNVTQNGEQLNYKTLEELNNLKVHQRMPTIVFLFILIPFGVVGNIVTILVYGLKYRPSTFRVYILTLAIVDLLSCFIGMPVELADNLLPLVFYDEMLCKVGKFSGQILKIGSALIIFLMAVCRYQKICRPFSTNISTEIARNMCIFTMVVAVSFSWPFLILQGTQYKHYDGGVVGYDCSVDSDVKHTIYPFVYTIVTFGLYMFVFFSLLILYTLIILNIRRHNKVEETEHKIDPRITQIMIAITVAFVVSYLPDCILDANSTFNKGDTLPYTPLVVGSLPLLAILYFVNNVVNPIIYYIGDTKFRKIIKQKCLRVVYIIHRSGGVSSSNVSAMSDTYRTECHGHTDSKPTKAVSNAQPTSPENSNTQL</sequence>
<evidence type="ECO:0000256" key="5">
    <source>
        <dbReference type="ARBA" id="ARBA00023136"/>
    </source>
</evidence>
<evidence type="ECO:0000256" key="7">
    <source>
        <dbReference type="ARBA" id="ARBA00023224"/>
    </source>
</evidence>
<organism evidence="11">
    <name type="scientific">Magallana gigas</name>
    <name type="common">Pacific oyster</name>
    <name type="synonym">Crassostrea gigas</name>
    <dbReference type="NCBI Taxonomy" id="29159"/>
    <lineage>
        <taxon>Eukaryota</taxon>
        <taxon>Metazoa</taxon>
        <taxon>Spiralia</taxon>
        <taxon>Lophotrochozoa</taxon>
        <taxon>Mollusca</taxon>
        <taxon>Bivalvia</taxon>
        <taxon>Autobranchia</taxon>
        <taxon>Pteriomorphia</taxon>
        <taxon>Ostreida</taxon>
        <taxon>Ostreoidea</taxon>
        <taxon>Ostreidae</taxon>
        <taxon>Magallana</taxon>
    </lineage>
</organism>
<keyword evidence="3 9" id="KW-1133">Transmembrane helix</keyword>
<feature type="transmembrane region" description="Helical" evidence="9">
    <location>
        <begin position="192"/>
        <end position="216"/>
    </location>
</feature>